<dbReference type="InterPro" id="IPR007420">
    <property type="entry name" value="DUF465"/>
</dbReference>
<protein>
    <recommendedName>
        <fullName evidence="3">DUF465 domain-containing protein</fullName>
    </recommendedName>
</protein>
<dbReference type="AlphaFoldDB" id="A0A248K066"/>
<dbReference type="Proteomes" id="UP000197153">
    <property type="component" value="Chromosome 3"/>
</dbReference>
<evidence type="ECO:0000313" key="2">
    <source>
        <dbReference type="Proteomes" id="UP000197153"/>
    </source>
</evidence>
<dbReference type="EMBL" id="CP022112">
    <property type="protein sequence ID" value="ASG23824.1"/>
    <property type="molecule type" value="Genomic_DNA"/>
</dbReference>
<dbReference type="InterPro" id="IPR038444">
    <property type="entry name" value="DUF465_sf"/>
</dbReference>
<name>A0A248K066_9PROT</name>
<dbReference type="RefSeq" id="WP_081486311.1">
    <property type="nucleotide sequence ID" value="NZ_CP022112.1"/>
</dbReference>
<dbReference type="Gene3D" id="6.10.280.50">
    <property type="match status" value="1"/>
</dbReference>
<evidence type="ECO:0008006" key="3">
    <source>
        <dbReference type="Google" id="ProtNLM"/>
    </source>
</evidence>
<gene>
    <name evidence="1" type="ORF">Y958_22935</name>
</gene>
<evidence type="ECO:0000313" key="1">
    <source>
        <dbReference type="EMBL" id="ASG23824.1"/>
    </source>
</evidence>
<dbReference type="Pfam" id="PF04325">
    <property type="entry name" value="DUF465"/>
    <property type="match status" value="1"/>
</dbReference>
<keyword evidence="2" id="KW-1185">Reference proteome</keyword>
<accession>A0A248K066</accession>
<reference evidence="1 2" key="1">
    <citation type="submission" date="2017-06" db="EMBL/GenBank/DDBJ databases">
        <title>Complete genome sequence of Nitrospirillum amazonense strain CBAmC, an endophytic nitrogen-fixing and plant growth-promoting bacterium, isolated from sugarcane.</title>
        <authorList>
            <person name="Schwab S."/>
            <person name="dos Santos Teixeira K.R."/>
            <person name="Simoes Araujo J.L."/>
            <person name="Soares Vidal M."/>
            <person name="Borges de Freitas H.R."/>
            <person name="Rivello Crivelaro A.L."/>
            <person name="Bueno de Camargo Nunes A."/>
            <person name="dos Santos C.M."/>
            <person name="Palmeira da Silva Rosa D."/>
            <person name="da Silva Padilha D."/>
            <person name="da Silva E."/>
            <person name="Araujo Terra L."/>
            <person name="Soares Mendes V."/>
            <person name="Farinelli L."/>
            <person name="Magalhaes Cruz L."/>
            <person name="Baldani J.I."/>
        </authorList>
    </citation>
    <scope>NUCLEOTIDE SEQUENCE [LARGE SCALE GENOMIC DNA]</scope>
    <source>
        <strain evidence="1 2">CBAmC</strain>
    </source>
</reference>
<dbReference type="KEGG" id="nao:Y958_22935"/>
<sequence length="55" mass="6643">MATDNFVESLRQKHASLEDRIHSELARPYHDSALVQRMKFEKLRLKEKIDEHTRH</sequence>
<organism evidence="1 2">
    <name type="scientific">Nitrospirillum viridazoti CBAmc</name>
    <dbReference type="NCBI Taxonomy" id="1441467"/>
    <lineage>
        <taxon>Bacteria</taxon>
        <taxon>Pseudomonadati</taxon>
        <taxon>Pseudomonadota</taxon>
        <taxon>Alphaproteobacteria</taxon>
        <taxon>Rhodospirillales</taxon>
        <taxon>Azospirillaceae</taxon>
        <taxon>Nitrospirillum</taxon>
        <taxon>Nitrospirillum viridazoti</taxon>
    </lineage>
</organism>
<proteinExistence type="predicted"/>